<organism evidence="1 2">
    <name type="scientific">Fictibacillus macauensis ZFHKF-1</name>
    <dbReference type="NCBI Taxonomy" id="1196324"/>
    <lineage>
        <taxon>Bacteria</taxon>
        <taxon>Bacillati</taxon>
        <taxon>Bacillota</taxon>
        <taxon>Bacilli</taxon>
        <taxon>Bacillales</taxon>
        <taxon>Fictibacillaceae</taxon>
        <taxon>Fictibacillus</taxon>
    </lineage>
</organism>
<dbReference type="PATRIC" id="fig|1196324.3.peg.3447"/>
<protein>
    <submittedName>
        <fullName evidence="1">Uncharacterized protein</fullName>
    </submittedName>
</protein>
<evidence type="ECO:0000313" key="1">
    <source>
        <dbReference type="EMBL" id="EIT84136.1"/>
    </source>
</evidence>
<gene>
    <name evidence="1" type="ORF">A374_16864</name>
</gene>
<dbReference type="RefSeq" id="WP_007203444.1">
    <property type="nucleotide sequence ID" value="NZ_AKKV01000039.1"/>
</dbReference>
<name>I8IXC8_9BACL</name>
<dbReference type="Pfam" id="PF07252">
    <property type="entry name" value="DUF1433"/>
    <property type="match status" value="2"/>
</dbReference>
<dbReference type="Proteomes" id="UP000004080">
    <property type="component" value="Unassembled WGS sequence"/>
</dbReference>
<dbReference type="EMBL" id="AKKV01000039">
    <property type="protein sequence ID" value="EIT84136.1"/>
    <property type="molecule type" value="Genomic_DNA"/>
</dbReference>
<dbReference type="eggNOG" id="ENOG50344CX">
    <property type="taxonomic scope" value="Bacteria"/>
</dbReference>
<sequence>MKKKLWLSISLLLLLLIAVPLTMKHYNDQAFWQSQEKRVKKYILHNIKGARAITFKEREESPMGIPYIAGYVNDNKKLNFTATIYEKNFEDDFNCSPELNALSTLRTKPVSEIEKEETEKGYRQERINYFAAQKKRIETFIHYNLNDVTSITFTRYGASEHLQSYIFGYINHKKELWFKVSLPKGHFEREFEPSKKVQSFVKPSIKTFSEIEQEKDKIEKH</sequence>
<reference evidence="1 2" key="1">
    <citation type="journal article" date="2012" name="J. Bacteriol.">
        <title>Genome of Bacillus macauensis ZFHKF-1, a Long-Chain-Forming Bacterium.</title>
        <authorList>
            <person name="Cai L."/>
            <person name="Zhang T."/>
        </authorList>
    </citation>
    <scope>NUCLEOTIDE SEQUENCE [LARGE SCALE GENOMIC DNA]</scope>
    <source>
        <strain evidence="1 2">ZFHKF-1</strain>
    </source>
</reference>
<dbReference type="InterPro" id="IPR009881">
    <property type="entry name" value="DUF1433"/>
</dbReference>
<accession>I8IXC8</accession>
<dbReference type="AlphaFoldDB" id="I8IXC8"/>
<comment type="caution">
    <text evidence="1">The sequence shown here is derived from an EMBL/GenBank/DDBJ whole genome shotgun (WGS) entry which is preliminary data.</text>
</comment>
<dbReference type="Gene3D" id="3.10.450.130">
    <property type="entry name" value="folded 79 residue fragment of lin0334 like domains"/>
    <property type="match status" value="2"/>
</dbReference>
<keyword evidence="2" id="KW-1185">Reference proteome</keyword>
<evidence type="ECO:0000313" key="2">
    <source>
        <dbReference type="Proteomes" id="UP000004080"/>
    </source>
</evidence>
<proteinExistence type="predicted"/>